<comment type="subcellular location">
    <subcellularLocation>
        <location evidence="1">Late endosome</location>
    </subcellularLocation>
</comment>
<comment type="similarity">
    <text evidence="2">Belongs to the DENND10 family.</text>
</comment>
<evidence type="ECO:0000256" key="2">
    <source>
        <dbReference type="ARBA" id="ARBA00008641"/>
    </source>
</evidence>
<keyword evidence="4" id="KW-0967">Endosome</keyword>
<evidence type="ECO:0000259" key="5">
    <source>
        <dbReference type="PROSITE" id="PS50211"/>
    </source>
</evidence>
<dbReference type="GO" id="GO:0005770">
    <property type="term" value="C:late endosome"/>
    <property type="evidence" value="ECO:0007669"/>
    <property type="project" value="UniProtKB-SubCell"/>
</dbReference>
<dbReference type="EMBL" id="OV725082">
    <property type="protein sequence ID" value="CAH1404284.1"/>
    <property type="molecule type" value="Genomic_DNA"/>
</dbReference>
<dbReference type="PROSITE" id="PS50211">
    <property type="entry name" value="DENN"/>
    <property type="match status" value="1"/>
</dbReference>
<name>A0A9P0HM71_NEZVI</name>
<organism evidence="6 7">
    <name type="scientific">Nezara viridula</name>
    <name type="common">Southern green stink bug</name>
    <name type="synonym">Cimex viridulus</name>
    <dbReference type="NCBI Taxonomy" id="85310"/>
    <lineage>
        <taxon>Eukaryota</taxon>
        <taxon>Metazoa</taxon>
        <taxon>Ecdysozoa</taxon>
        <taxon>Arthropoda</taxon>
        <taxon>Hexapoda</taxon>
        <taxon>Insecta</taxon>
        <taxon>Pterygota</taxon>
        <taxon>Neoptera</taxon>
        <taxon>Paraneoptera</taxon>
        <taxon>Hemiptera</taxon>
        <taxon>Heteroptera</taxon>
        <taxon>Panheteroptera</taxon>
        <taxon>Pentatomomorpha</taxon>
        <taxon>Pentatomoidea</taxon>
        <taxon>Pentatomidae</taxon>
        <taxon>Pentatominae</taxon>
        <taxon>Nezara</taxon>
    </lineage>
</organism>
<dbReference type="InterPro" id="IPR042431">
    <property type="entry name" value="FAM45"/>
</dbReference>
<dbReference type="OrthoDB" id="66409at2759"/>
<dbReference type="Proteomes" id="UP001152798">
    <property type="component" value="Chromosome 6"/>
</dbReference>
<gene>
    <name evidence="6" type="ORF">NEZAVI_LOCUS12719</name>
</gene>
<evidence type="ECO:0000313" key="6">
    <source>
        <dbReference type="EMBL" id="CAH1404284.1"/>
    </source>
</evidence>
<accession>A0A9P0HM71</accession>
<keyword evidence="3" id="KW-0344">Guanine-nucleotide releasing factor</keyword>
<dbReference type="PANTHER" id="PTHR28544:SF1">
    <property type="entry name" value="DENN DOMAIN-CONTAINING PROTEIN 10-RELATED"/>
    <property type="match status" value="1"/>
</dbReference>
<dbReference type="AlphaFoldDB" id="A0A9P0HM71"/>
<dbReference type="PANTHER" id="PTHR28544">
    <property type="entry name" value="PROTEIN FAM45A-RELATED"/>
    <property type="match status" value="1"/>
</dbReference>
<dbReference type="GO" id="GO:0005085">
    <property type="term" value="F:guanyl-nucleotide exchange factor activity"/>
    <property type="evidence" value="ECO:0007669"/>
    <property type="project" value="UniProtKB-KW"/>
</dbReference>
<evidence type="ECO:0000256" key="3">
    <source>
        <dbReference type="ARBA" id="ARBA00022658"/>
    </source>
</evidence>
<sequence length="345" mass="39478">MSHLLACSILERSKFGEPIWTWAYPSLTESQKSYVIKKTPIEDQKTFFYGKVKNIWFYVSDLMEGNPEKFPDVQNFSVILWARDFNPDKYQKLGHVLSQVYGKTADPTQVLQHFISVMTIGICNIDGNGTPMEFGMVGKYKKTDLKELIKHFGLEAIVIYSAMLLKKRVIVYHHGLIQLLESLKTFPSFIPHRKFDETLFPWFEVTDEGIAALRNRKFFVAGCYDNSILSHPELTDIFVNIPAKEITITPQSKDGLAMTKIQKDVALFLVQLSESESSEEDVIKKIGEKTHEIIDNMKSMTSTRDDGREVLYISRLKENDVNPAMMTFLIQLATAENILVLETEA</sequence>
<dbReference type="Pfam" id="PF08616">
    <property type="entry name" value="SPA"/>
    <property type="match status" value="1"/>
</dbReference>
<evidence type="ECO:0000256" key="1">
    <source>
        <dbReference type="ARBA" id="ARBA00004603"/>
    </source>
</evidence>
<dbReference type="GO" id="GO:0031267">
    <property type="term" value="F:small GTPase binding"/>
    <property type="evidence" value="ECO:0007669"/>
    <property type="project" value="TreeGrafter"/>
</dbReference>
<dbReference type="InterPro" id="IPR037516">
    <property type="entry name" value="Tripartite_DENN"/>
</dbReference>
<protein>
    <recommendedName>
        <fullName evidence="5">UDENN domain-containing protein</fullName>
    </recommendedName>
</protein>
<dbReference type="GO" id="GO:0015031">
    <property type="term" value="P:protein transport"/>
    <property type="evidence" value="ECO:0007669"/>
    <property type="project" value="TreeGrafter"/>
</dbReference>
<evidence type="ECO:0000256" key="4">
    <source>
        <dbReference type="ARBA" id="ARBA00022753"/>
    </source>
</evidence>
<keyword evidence="7" id="KW-1185">Reference proteome</keyword>
<dbReference type="GO" id="GO:2000641">
    <property type="term" value="P:regulation of early endosome to late endosome transport"/>
    <property type="evidence" value="ECO:0007669"/>
    <property type="project" value="TreeGrafter"/>
</dbReference>
<feature type="domain" description="UDENN" evidence="5">
    <location>
        <begin position="1"/>
        <end position="345"/>
    </location>
</feature>
<reference evidence="6" key="1">
    <citation type="submission" date="2022-01" db="EMBL/GenBank/DDBJ databases">
        <authorList>
            <person name="King R."/>
        </authorList>
    </citation>
    <scope>NUCLEOTIDE SEQUENCE</scope>
</reference>
<proteinExistence type="inferred from homology"/>
<evidence type="ECO:0000313" key="7">
    <source>
        <dbReference type="Proteomes" id="UP001152798"/>
    </source>
</evidence>